<name>A0A5N5WHL7_9EURO</name>
<dbReference type="InterPro" id="IPR021833">
    <property type="entry name" value="DUF3425"/>
</dbReference>
<dbReference type="OrthoDB" id="5973539at2759"/>
<proteinExistence type="predicted"/>
<evidence type="ECO:0000313" key="4">
    <source>
        <dbReference type="Proteomes" id="UP000326565"/>
    </source>
</evidence>
<dbReference type="InterPro" id="IPR004827">
    <property type="entry name" value="bZIP"/>
</dbReference>
<protein>
    <recommendedName>
        <fullName evidence="2">BZIP domain-containing protein</fullName>
    </recommendedName>
</protein>
<reference evidence="3 4" key="1">
    <citation type="submission" date="2019-04" db="EMBL/GenBank/DDBJ databases">
        <title>Friends and foes A comparative genomics study of 23 Aspergillus species from section Flavi.</title>
        <authorList>
            <consortium name="DOE Joint Genome Institute"/>
            <person name="Kjaerbolling I."/>
            <person name="Vesth T."/>
            <person name="Frisvad J.C."/>
            <person name="Nybo J.L."/>
            <person name="Theobald S."/>
            <person name="Kildgaard S."/>
            <person name="Isbrandt T."/>
            <person name="Kuo A."/>
            <person name="Sato A."/>
            <person name="Lyhne E.K."/>
            <person name="Kogle M.E."/>
            <person name="Wiebenga A."/>
            <person name="Kun R.S."/>
            <person name="Lubbers R.J."/>
            <person name="Makela M.R."/>
            <person name="Barry K."/>
            <person name="Chovatia M."/>
            <person name="Clum A."/>
            <person name="Daum C."/>
            <person name="Haridas S."/>
            <person name="He G."/>
            <person name="LaButti K."/>
            <person name="Lipzen A."/>
            <person name="Mondo S."/>
            <person name="Riley R."/>
            <person name="Salamov A."/>
            <person name="Simmons B.A."/>
            <person name="Magnuson J.K."/>
            <person name="Henrissat B."/>
            <person name="Mortensen U.H."/>
            <person name="Larsen T.O."/>
            <person name="Devries R.P."/>
            <person name="Grigoriev I.V."/>
            <person name="Machida M."/>
            <person name="Baker S.E."/>
            <person name="Andersen M.R."/>
        </authorList>
    </citation>
    <scope>NUCLEOTIDE SEQUENCE [LARGE SCALE GENOMIC DNA]</scope>
    <source>
        <strain evidence="3 4">CBS 151.66</strain>
    </source>
</reference>
<dbReference type="GO" id="GO:0003700">
    <property type="term" value="F:DNA-binding transcription factor activity"/>
    <property type="evidence" value="ECO:0007669"/>
    <property type="project" value="InterPro"/>
</dbReference>
<dbReference type="AlphaFoldDB" id="A0A5N5WHL7"/>
<sequence length="408" mass="45607">MPPQTREAKARSESVGKEKRNPVRRDPERRRQQNIQAQRKYREKLRERLNHLEALAAAQSCAIERIPASATGPSKAVTMHGPSSSQNYIITGILPAYDASNVSVSSSSEATPGGCQELIPQLDDTPLALSIWDHTIHVPQADDMSSALSIWDYITHINPSLLICDKHNDSLGPYWTTTVNCSCSSPHVQIRTQGPEPFSYGEVKILRIGPSATAADPYANSLRIETVCTIAALYDLGMHIGITEELLCADESLSPFFRCSAESADDTVKTNIICTTQRIFKTLKPDLRPSSEQITVKHHPYIDILPFQTLRKNLITHQEEVDEDEFFNDILTGLVCWGGAGIGRKDREVSTGYFPTGTPWDVRSWEAKVWFLKKYWSLLGGEDGELVRQSEWWRSVRGDDTPSMEVHG</sequence>
<dbReference type="PANTHER" id="PTHR38116:SF5">
    <property type="entry name" value="BZIP DOMAIN-CONTAINING PROTEIN"/>
    <property type="match status" value="1"/>
</dbReference>
<accession>A0A5N5WHL7</accession>
<evidence type="ECO:0000259" key="2">
    <source>
        <dbReference type="PROSITE" id="PS00036"/>
    </source>
</evidence>
<feature type="domain" description="BZIP" evidence="2">
    <location>
        <begin position="29"/>
        <end position="44"/>
    </location>
</feature>
<dbReference type="PROSITE" id="PS00036">
    <property type="entry name" value="BZIP_BASIC"/>
    <property type="match status" value="1"/>
</dbReference>
<keyword evidence="4" id="KW-1185">Reference proteome</keyword>
<evidence type="ECO:0000313" key="3">
    <source>
        <dbReference type="EMBL" id="KAB8067983.1"/>
    </source>
</evidence>
<dbReference type="Pfam" id="PF11905">
    <property type="entry name" value="DUF3425"/>
    <property type="match status" value="1"/>
</dbReference>
<evidence type="ECO:0000256" key="1">
    <source>
        <dbReference type="SAM" id="MobiDB-lite"/>
    </source>
</evidence>
<dbReference type="CDD" id="cd14688">
    <property type="entry name" value="bZIP_YAP"/>
    <property type="match status" value="1"/>
</dbReference>
<gene>
    <name evidence="3" type="ORF">BDV29DRAFT_185319</name>
</gene>
<feature type="region of interest" description="Disordered" evidence="1">
    <location>
        <begin position="1"/>
        <end position="39"/>
    </location>
</feature>
<dbReference type="Proteomes" id="UP000326565">
    <property type="component" value="Unassembled WGS sequence"/>
</dbReference>
<organism evidence="3 4">
    <name type="scientific">Aspergillus leporis</name>
    <dbReference type="NCBI Taxonomy" id="41062"/>
    <lineage>
        <taxon>Eukaryota</taxon>
        <taxon>Fungi</taxon>
        <taxon>Dikarya</taxon>
        <taxon>Ascomycota</taxon>
        <taxon>Pezizomycotina</taxon>
        <taxon>Eurotiomycetes</taxon>
        <taxon>Eurotiomycetidae</taxon>
        <taxon>Eurotiales</taxon>
        <taxon>Aspergillaceae</taxon>
        <taxon>Aspergillus</taxon>
        <taxon>Aspergillus subgen. Circumdati</taxon>
    </lineage>
</organism>
<dbReference type="EMBL" id="ML732426">
    <property type="protein sequence ID" value="KAB8067983.1"/>
    <property type="molecule type" value="Genomic_DNA"/>
</dbReference>
<dbReference type="PANTHER" id="PTHR38116">
    <property type="entry name" value="CHROMOSOME 7, WHOLE GENOME SHOTGUN SEQUENCE"/>
    <property type="match status" value="1"/>
</dbReference>
<feature type="compositionally biased region" description="Basic and acidic residues" evidence="1">
    <location>
        <begin position="1"/>
        <end position="31"/>
    </location>
</feature>